<reference evidence="2 3" key="1">
    <citation type="journal article" date="2018" name="BMC Genomics">
        <title>Comparative genome analyses reveal sequence features reflecting distinct modes of host-adaptation between dicot and monocot powdery mildew.</title>
        <authorList>
            <person name="Wu Y."/>
            <person name="Ma X."/>
            <person name="Pan Z."/>
            <person name="Kale S.D."/>
            <person name="Song Y."/>
            <person name="King H."/>
            <person name="Zhang Q."/>
            <person name="Presley C."/>
            <person name="Deng X."/>
            <person name="Wei C.I."/>
            <person name="Xiao S."/>
        </authorList>
    </citation>
    <scope>NUCLEOTIDE SEQUENCE [LARGE SCALE GENOMIC DNA]</scope>
    <source>
        <strain evidence="2">UCSC1</strain>
    </source>
</reference>
<dbReference type="EMBL" id="MCBR01019261">
    <property type="protein sequence ID" value="RKF57019.1"/>
    <property type="molecule type" value="Genomic_DNA"/>
</dbReference>
<evidence type="ECO:0000256" key="1">
    <source>
        <dbReference type="SAM" id="MobiDB-lite"/>
    </source>
</evidence>
<dbReference type="AlphaFoldDB" id="A0A420HI16"/>
<organism evidence="2 3">
    <name type="scientific">Golovinomyces cichoracearum</name>
    <dbReference type="NCBI Taxonomy" id="62708"/>
    <lineage>
        <taxon>Eukaryota</taxon>
        <taxon>Fungi</taxon>
        <taxon>Dikarya</taxon>
        <taxon>Ascomycota</taxon>
        <taxon>Pezizomycotina</taxon>
        <taxon>Leotiomycetes</taxon>
        <taxon>Erysiphales</taxon>
        <taxon>Erysiphaceae</taxon>
        <taxon>Golovinomyces</taxon>
    </lineage>
</organism>
<gene>
    <name evidence="2" type="ORF">GcC1_192010</name>
</gene>
<proteinExistence type="predicted"/>
<name>A0A420HI16_9PEZI</name>
<sequence>MLSRLLSSPWDKRFSFRYVRDFPVLNVKNKYCIQRVRTYCNHAGRRDLAGEGSESSQAQKDTAERSTRTPPVKWTNFPENLEKKTPGPDTSIRRNSDSHQSHYIRNILAEYLKLGESSLRKEFWDRHKSEECGESLPGILLYYLHRSISDDTPSSSLDNLIYDISIATLNSRGLSWRDVDNWAYILTAECADEMTVRLCDSDYQVQNFVILHILDQRLSSVKSLEMMLICSWGMILGKNLSGKDYHLQRVKNLQSTKATTSASVESNSSISPRTGDLEVRNQDQKLRNHDVSYINIYTFKYLARKLLTHSRRIWPSSMVNIAQMTSSFAISYAARENYSLKSIDAFMSRQLCDLINTLMVDFSFHSEAEPYLLIVHNWNSQKELLRLAAKFKPVLILSQASYRAIIQVFAAHKKTEGQRRSIMKRSRSWPPWCVPQHGMDMEGLISEEQTQVVMAVARLKEAGYGGDWFEEALRIIGGQEFDGTPTIQSRKILSQPRDTCSDDSEMEPNLWAARIIATRDVHEAWSAFLQFKKNGGRPNQEMYLAMFEKLTFNIIRECRKRDYSEVVPGDGLEVLAVPDNNYSDYYKRHLEPPSIEDLYSEMLRSGLRPEKRCLSFLVRNSRTPDDGLRYLRASGLSMDALRSLGAFGRPSDPNVLKEIPLKIFSDYIYLICRFVPRLVQIDRAEQEHSGTPEWKIQHLKKKSHFGTKLDEPLHLAAYLLNTRRPSILPPWYSFFRALTRENSIISWEYAGHSKNDILAWKVLRSSLDDFSRCGLHLNTRGFSIICHGFDKYVRAFFQSAEEDQHHMEEACLFIKNEFKKISANSCELYHLPKLYHSIRGVHLHIYMRCLALVKDYDEIISTLEWMARNSIYLKDILHQESSDSRLKFRRIFIVVAISCQGTRFELSARRLIASVDAWDGWPTDEEIDEYKHNSSPNSSIPGLQ</sequence>
<feature type="compositionally biased region" description="Basic and acidic residues" evidence="1">
    <location>
        <begin position="80"/>
        <end position="98"/>
    </location>
</feature>
<dbReference type="Proteomes" id="UP000285405">
    <property type="component" value="Unassembled WGS sequence"/>
</dbReference>
<comment type="caution">
    <text evidence="2">The sequence shown here is derived from an EMBL/GenBank/DDBJ whole genome shotgun (WGS) entry which is preliminary data.</text>
</comment>
<feature type="region of interest" description="Disordered" evidence="1">
    <location>
        <begin position="46"/>
        <end position="98"/>
    </location>
</feature>
<dbReference type="OrthoDB" id="410701at2759"/>
<accession>A0A420HI16</accession>
<evidence type="ECO:0000313" key="2">
    <source>
        <dbReference type="EMBL" id="RKF57019.1"/>
    </source>
</evidence>
<protein>
    <submittedName>
        <fullName evidence="2">Uncharacterized protein</fullName>
    </submittedName>
</protein>
<evidence type="ECO:0000313" key="3">
    <source>
        <dbReference type="Proteomes" id="UP000285405"/>
    </source>
</evidence>